<comment type="caution">
    <text evidence="1">The sequence shown here is derived from an EMBL/GenBank/DDBJ whole genome shotgun (WGS) entry which is preliminary data.</text>
</comment>
<dbReference type="AlphaFoldDB" id="A0AAV0VN17"/>
<proteinExistence type="predicted"/>
<name>A0AAV0VN17_9HEMI</name>
<organism evidence="1 2">
    <name type="scientific">Macrosiphum euphorbiae</name>
    <name type="common">potato aphid</name>
    <dbReference type="NCBI Taxonomy" id="13131"/>
    <lineage>
        <taxon>Eukaryota</taxon>
        <taxon>Metazoa</taxon>
        <taxon>Ecdysozoa</taxon>
        <taxon>Arthropoda</taxon>
        <taxon>Hexapoda</taxon>
        <taxon>Insecta</taxon>
        <taxon>Pterygota</taxon>
        <taxon>Neoptera</taxon>
        <taxon>Paraneoptera</taxon>
        <taxon>Hemiptera</taxon>
        <taxon>Sternorrhyncha</taxon>
        <taxon>Aphidomorpha</taxon>
        <taxon>Aphidoidea</taxon>
        <taxon>Aphididae</taxon>
        <taxon>Macrosiphini</taxon>
        <taxon>Macrosiphum</taxon>
    </lineage>
</organism>
<keyword evidence="2" id="KW-1185">Reference proteome</keyword>
<dbReference type="EMBL" id="CARXXK010000001">
    <property type="protein sequence ID" value="CAI6344602.1"/>
    <property type="molecule type" value="Genomic_DNA"/>
</dbReference>
<evidence type="ECO:0000313" key="1">
    <source>
        <dbReference type="EMBL" id="CAI6344602.1"/>
    </source>
</evidence>
<evidence type="ECO:0000313" key="2">
    <source>
        <dbReference type="Proteomes" id="UP001160148"/>
    </source>
</evidence>
<protein>
    <submittedName>
        <fullName evidence="1">Uncharacterized protein</fullName>
    </submittedName>
</protein>
<accession>A0AAV0VN17</accession>
<sequence>MEQSMLSFVLTHLPDNWDTNVSYKTSTVFEVILCRSKNAGEYESVESMFYGANISQISRVQNPFQYGRYMLRREMLNSTYENTVFHAVHKDDLNTALKFNCDYRRYSRKREGIYENSQHPMFYNSFSDLINKIIHPISDINVLVLKIMTKAPKTQCDYYIQYVVEF</sequence>
<reference evidence="1 2" key="1">
    <citation type="submission" date="2023-01" db="EMBL/GenBank/DDBJ databases">
        <authorList>
            <person name="Whitehead M."/>
        </authorList>
    </citation>
    <scope>NUCLEOTIDE SEQUENCE [LARGE SCALE GENOMIC DNA]</scope>
</reference>
<gene>
    <name evidence="1" type="ORF">MEUPH1_LOCUS1720</name>
</gene>
<dbReference type="Gene3D" id="3.90.228.10">
    <property type="match status" value="1"/>
</dbReference>
<dbReference type="Proteomes" id="UP001160148">
    <property type="component" value="Unassembled WGS sequence"/>
</dbReference>